<comment type="caution">
    <text evidence="7">The sequence shown here is derived from an EMBL/GenBank/DDBJ whole genome shotgun (WGS) entry which is preliminary data.</text>
</comment>
<feature type="transmembrane region" description="Helical" evidence="5">
    <location>
        <begin position="342"/>
        <end position="359"/>
    </location>
</feature>
<comment type="catalytic activity">
    <reaction evidence="3">
        <text>2 GTP = 3',3'-c-di-GMP + 2 diphosphate</text>
        <dbReference type="Rhea" id="RHEA:24898"/>
        <dbReference type="ChEBI" id="CHEBI:33019"/>
        <dbReference type="ChEBI" id="CHEBI:37565"/>
        <dbReference type="ChEBI" id="CHEBI:58805"/>
        <dbReference type="EC" id="2.7.7.65"/>
    </reaction>
</comment>
<feature type="coiled-coil region" evidence="4">
    <location>
        <begin position="302"/>
        <end position="329"/>
    </location>
</feature>
<dbReference type="SMART" id="SM00028">
    <property type="entry name" value="TPR"/>
    <property type="match status" value="2"/>
</dbReference>
<reference evidence="7 8" key="1">
    <citation type="submission" date="2018-08" db="EMBL/GenBank/DDBJ databases">
        <title>Thalassotalea euphylliae genome.</title>
        <authorList>
            <person name="Summers S."/>
            <person name="Rice S.A."/>
            <person name="Freckelton M.L."/>
            <person name="Nedved B.T."/>
            <person name="Hadfield M.G."/>
        </authorList>
    </citation>
    <scope>NUCLEOTIDE SEQUENCE [LARGE SCALE GENOMIC DNA]</scope>
    <source>
        <strain evidence="7 8">H1</strain>
    </source>
</reference>
<dbReference type="EMBL" id="QUOU01000001">
    <property type="protein sequence ID" value="REL26341.1"/>
    <property type="molecule type" value="Genomic_DNA"/>
</dbReference>
<proteinExistence type="predicted"/>
<name>A0A3E0TP03_9GAMM</name>
<dbReference type="InterPro" id="IPR050469">
    <property type="entry name" value="Diguanylate_Cyclase"/>
</dbReference>
<dbReference type="Gene3D" id="3.30.70.270">
    <property type="match status" value="1"/>
</dbReference>
<protein>
    <recommendedName>
        <fullName evidence="2">diguanylate cyclase</fullName>
        <ecNumber evidence="2">2.7.7.65</ecNumber>
    </recommendedName>
</protein>
<dbReference type="GO" id="GO:0043709">
    <property type="term" value="P:cell adhesion involved in single-species biofilm formation"/>
    <property type="evidence" value="ECO:0007669"/>
    <property type="project" value="TreeGrafter"/>
</dbReference>
<dbReference type="InterPro" id="IPR029787">
    <property type="entry name" value="Nucleotide_cyclase"/>
</dbReference>
<evidence type="ECO:0000313" key="7">
    <source>
        <dbReference type="EMBL" id="REL26341.1"/>
    </source>
</evidence>
<dbReference type="GO" id="GO:1902201">
    <property type="term" value="P:negative regulation of bacterial-type flagellum-dependent cell motility"/>
    <property type="evidence" value="ECO:0007669"/>
    <property type="project" value="TreeGrafter"/>
</dbReference>
<dbReference type="NCBIfam" id="TIGR00254">
    <property type="entry name" value="GGDEF"/>
    <property type="match status" value="1"/>
</dbReference>
<evidence type="ECO:0000256" key="5">
    <source>
        <dbReference type="SAM" id="Phobius"/>
    </source>
</evidence>
<dbReference type="SUPFAM" id="SSF81901">
    <property type="entry name" value="HCP-like"/>
    <property type="match status" value="1"/>
</dbReference>
<dbReference type="Gene3D" id="1.25.40.10">
    <property type="entry name" value="Tetratricopeptide repeat domain"/>
    <property type="match status" value="1"/>
</dbReference>
<dbReference type="InterPro" id="IPR019734">
    <property type="entry name" value="TPR_rpt"/>
</dbReference>
<dbReference type="SUPFAM" id="SSF55073">
    <property type="entry name" value="Nucleotide cyclase"/>
    <property type="match status" value="1"/>
</dbReference>
<accession>A0A3E0TP03</accession>
<dbReference type="PANTHER" id="PTHR45138:SF9">
    <property type="entry name" value="DIGUANYLATE CYCLASE DGCM-RELATED"/>
    <property type="match status" value="1"/>
</dbReference>
<dbReference type="AlphaFoldDB" id="A0A3E0TP03"/>
<evidence type="ECO:0000256" key="1">
    <source>
        <dbReference type="ARBA" id="ARBA00001946"/>
    </source>
</evidence>
<dbReference type="FunFam" id="3.30.70.270:FF:000001">
    <property type="entry name" value="Diguanylate cyclase domain protein"/>
    <property type="match status" value="1"/>
</dbReference>
<dbReference type="PANTHER" id="PTHR45138">
    <property type="entry name" value="REGULATORY COMPONENTS OF SENSORY TRANSDUCTION SYSTEM"/>
    <property type="match status" value="1"/>
</dbReference>
<gene>
    <name evidence="7" type="ORF">DXX93_06955</name>
</gene>
<dbReference type="CDD" id="cd01949">
    <property type="entry name" value="GGDEF"/>
    <property type="match status" value="1"/>
</dbReference>
<keyword evidence="5" id="KW-0812">Transmembrane</keyword>
<evidence type="ECO:0000256" key="2">
    <source>
        <dbReference type="ARBA" id="ARBA00012528"/>
    </source>
</evidence>
<dbReference type="Proteomes" id="UP000256478">
    <property type="component" value="Unassembled WGS sequence"/>
</dbReference>
<dbReference type="GO" id="GO:0005886">
    <property type="term" value="C:plasma membrane"/>
    <property type="evidence" value="ECO:0007669"/>
    <property type="project" value="TreeGrafter"/>
</dbReference>
<dbReference type="PROSITE" id="PS50887">
    <property type="entry name" value="GGDEF"/>
    <property type="match status" value="1"/>
</dbReference>
<comment type="cofactor">
    <cofactor evidence="1">
        <name>Mg(2+)</name>
        <dbReference type="ChEBI" id="CHEBI:18420"/>
    </cofactor>
</comment>
<evidence type="ECO:0000256" key="4">
    <source>
        <dbReference type="SAM" id="Coils"/>
    </source>
</evidence>
<evidence type="ECO:0000259" key="6">
    <source>
        <dbReference type="PROSITE" id="PS50887"/>
    </source>
</evidence>
<dbReference type="SMART" id="SM00267">
    <property type="entry name" value="GGDEF"/>
    <property type="match status" value="1"/>
</dbReference>
<dbReference type="InterPro" id="IPR043128">
    <property type="entry name" value="Rev_trsase/Diguanyl_cyclase"/>
</dbReference>
<feature type="domain" description="GGDEF" evidence="6">
    <location>
        <begin position="402"/>
        <end position="535"/>
    </location>
</feature>
<keyword evidence="5" id="KW-1133">Transmembrane helix</keyword>
<dbReference type="InterPro" id="IPR000160">
    <property type="entry name" value="GGDEF_dom"/>
</dbReference>
<keyword evidence="5" id="KW-0472">Membrane</keyword>
<dbReference type="Pfam" id="PF00990">
    <property type="entry name" value="GGDEF"/>
    <property type="match status" value="1"/>
</dbReference>
<dbReference type="InterPro" id="IPR011990">
    <property type="entry name" value="TPR-like_helical_dom_sf"/>
</dbReference>
<dbReference type="EC" id="2.7.7.65" evidence="2"/>
<organism evidence="7 8">
    <name type="scientific">Thalassotalea euphylliae</name>
    <dbReference type="NCBI Taxonomy" id="1655234"/>
    <lineage>
        <taxon>Bacteria</taxon>
        <taxon>Pseudomonadati</taxon>
        <taxon>Pseudomonadota</taxon>
        <taxon>Gammaproteobacteria</taxon>
        <taxon>Alteromonadales</taxon>
        <taxon>Colwelliaceae</taxon>
        <taxon>Thalassotalea</taxon>
    </lineage>
</organism>
<keyword evidence="4" id="KW-0175">Coiled coil</keyword>
<sequence>MEKLDAREMSFTQAQRLQYYVLKAYKQTILGNYDEAEKLLKAVIERSPDDVLKLRATYGLISVFVVKKDWSNGFKYVEKTLEQIKLVKDTPHTLYGILTVVVFYNQIEQYELSLSYLDTIQVGGLTEKNQCFLGQLKIEASQNAQTTSFIELFQLEETIKTCEQANWPVAASVVRAYLAKSHLDRGNPQDAIWTLTPFLADVVATKFSLAIIDFYNTLAQAYYQLDNHQKSTQYADLALKNITHDNTKQTVDAYRQKYQLEFDARNFERALAYYIKFAEADKAYLNDITARNIAFQLAQHQAIQQKNEIALLNNQNELLNNKNELLRAQQSLAISQAENSRLIASLLMAIIALLTFFGYRSWRTQRRLKTLAEYDYLTQVYNRGHFMTLAEETLKLATKAKQTATCIIFDLDKFKKINDKYGHSAGDWALKAAAIATQSCIRENDVFARLGGEEFVILLPGCDTSAACYVAEKCMRAFENIDTQESGHQFKITASFGITTSKISGTDLDTLIADADKALYIAKNSGRNQYRIFEPTS</sequence>
<evidence type="ECO:0000256" key="3">
    <source>
        <dbReference type="ARBA" id="ARBA00034247"/>
    </source>
</evidence>
<dbReference type="GO" id="GO:0052621">
    <property type="term" value="F:diguanylate cyclase activity"/>
    <property type="evidence" value="ECO:0007669"/>
    <property type="project" value="UniProtKB-EC"/>
</dbReference>
<evidence type="ECO:0000313" key="8">
    <source>
        <dbReference type="Proteomes" id="UP000256478"/>
    </source>
</evidence>